<keyword evidence="17" id="KW-0675">Receptor</keyword>
<protein>
    <recommendedName>
        <fullName evidence="11">Mitochondrial import receptor subunit TOM20</fullName>
    </recommendedName>
    <alternativeName>
        <fullName evidence="10">Mitochondrial 20 kDa outer membrane protein</fullName>
    </alternativeName>
    <alternativeName>
        <fullName evidence="12">Mitochondrial import receptor subunit tom20</fullName>
    </alternativeName>
    <alternativeName>
        <fullName evidence="13">Translocase of outer membrane 20 kDa subunit</fullName>
    </alternativeName>
</protein>
<dbReference type="GO" id="GO:0030943">
    <property type="term" value="F:mitochondrion targeting sequence binding"/>
    <property type="evidence" value="ECO:0007669"/>
    <property type="project" value="TreeGrafter"/>
</dbReference>
<evidence type="ECO:0000256" key="7">
    <source>
        <dbReference type="ARBA" id="ARBA00022989"/>
    </source>
</evidence>
<comment type="similarity">
    <text evidence="2 14">Belongs to the Tom20 family.</text>
</comment>
<comment type="subcellular location">
    <subcellularLocation>
        <location evidence="1">Mitochondrion outer membrane</location>
        <topology evidence="1">Single-pass membrane protein</topology>
    </subcellularLocation>
</comment>
<feature type="transmembrane region" description="Helical" evidence="16">
    <location>
        <begin position="6"/>
        <end position="27"/>
    </location>
</feature>
<evidence type="ECO:0000256" key="9">
    <source>
        <dbReference type="ARBA" id="ARBA00023136"/>
    </source>
</evidence>
<dbReference type="GO" id="GO:0005742">
    <property type="term" value="C:mitochondrial outer membrane translocase complex"/>
    <property type="evidence" value="ECO:0007669"/>
    <property type="project" value="UniProtKB-UniRule"/>
</dbReference>
<evidence type="ECO:0000256" key="3">
    <source>
        <dbReference type="ARBA" id="ARBA00022448"/>
    </source>
</evidence>
<dbReference type="PRINTS" id="PR00351">
    <property type="entry name" value="OM20RECEPTOR"/>
</dbReference>
<evidence type="ECO:0000256" key="10">
    <source>
        <dbReference type="ARBA" id="ARBA00042705"/>
    </source>
</evidence>
<dbReference type="InterPro" id="IPR023392">
    <property type="entry name" value="Tom20_dom_sf"/>
</dbReference>
<dbReference type="Pfam" id="PF02064">
    <property type="entry name" value="MAS20"/>
    <property type="match status" value="1"/>
</dbReference>
<organism evidence="17 18">
    <name type="scientific">Coccidioides posadasii RMSCC 3488</name>
    <dbReference type="NCBI Taxonomy" id="454284"/>
    <lineage>
        <taxon>Eukaryota</taxon>
        <taxon>Fungi</taxon>
        <taxon>Dikarya</taxon>
        <taxon>Ascomycota</taxon>
        <taxon>Pezizomycotina</taxon>
        <taxon>Eurotiomycetes</taxon>
        <taxon>Eurotiomycetidae</taxon>
        <taxon>Onygenales</taxon>
        <taxon>Onygenaceae</taxon>
        <taxon>Coccidioides</taxon>
    </lineage>
</organism>
<evidence type="ECO:0000256" key="13">
    <source>
        <dbReference type="ARBA" id="ARBA00080405"/>
    </source>
</evidence>
<proteinExistence type="inferred from homology"/>
<reference evidence="17 18" key="1">
    <citation type="submission" date="2007-06" db="EMBL/GenBank/DDBJ databases">
        <title>The Genome Sequence of Coccidioides posadasii RMSCC_3488.</title>
        <authorList>
            <consortium name="Coccidioides Genome Resources Consortium"/>
            <consortium name="The Broad Institute Genome Sequencing Platform"/>
            <person name="Henn M.R."/>
            <person name="Sykes S."/>
            <person name="Young S."/>
            <person name="Jaffe D."/>
            <person name="Berlin A."/>
            <person name="Alvarez P."/>
            <person name="Butler J."/>
            <person name="Gnerre S."/>
            <person name="Grabherr M."/>
            <person name="Mauceli E."/>
            <person name="Brockman W."/>
            <person name="Kodira C."/>
            <person name="Alvarado L."/>
            <person name="Zeng Q."/>
            <person name="Crawford M."/>
            <person name="Antoine C."/>
            <person name="Devon K."/>
            <person name="Galgiani J."/>
            <person name="Orsborn K."/>
            <person name="Lewis M.L."/>
            <person name="Nusbaum C."/>
            <person name="Galagan J."/>
            <person name="Birren B."/>
        </authorList>
    </citation>
    <scope>NUCLEOTIDE SEQUENCE [LARGE SCALE GENOMIC DNA]</scope>
    <source>
        <strain evidence="17 18">RMSCC 3488</strain>
    </source>
</reference>
<sequence>MRTSTIVAASAGTFLTGLLAYAIYFDYKRQSDPEFRRALKRDNRRLARAVRQESEAEGAKQKEEIKRAVQEAKDEGFPTDIEEREGFFMGQVAKGEALCADGSNNIEAALAFYKALKVYPQPKDLIAIYDRTVPKDIIEILAEMIAMDSSLKLGSFTSDPGMDSQNVE</sequence>
<dbReference type="FunFam" id="1.20.960.10:FF:000002">
    <property type="entry name" value="Mitochondrial import receptor subunit TOM20"/>
    <property type="match status" value="1"/>
</dbReference>
<keyword evidence="7 16" id="KW-1133">Transmembrane helix</keyword>
<accession>A0A0J6FBF5</accession>
<feature type="region of interest" description="Disordered" evidence="15">
    <location>
        <begin position="50"/>
        <end position="76"/>
    </location>
</feature>
<evidence type="ECO:0000256" key="12">
    <source>
        <dbReference type="ARBA" id="ARBA00073975"/>
    </source>
</evidence>
<dbReference type="PIRSF" id="PIRSF037707">
    <property type="entry name" value="MAS20_rcpt"/>
    <property type="match status" value="1"/>
</dbReference>
<evidence type="ECO:0000256" key="15">
    <source>
        <dbReference type="SAM" id="MobiDB-lite"/>
    </source>
</evidence>
<dbReference type="AlphaFoldDB" id="A0A0J6FBF5"/>
<dbReference type="VEuPathDB" id="FungiDB:CPAG_02918"/>
<dbReference type="EMBL" id="DS268110">
    <property type="protein sequence ID" value="KMM66580.1"/>
    <property type="molecule type" value="Genomic_DNA"/>
</dbReference>
<evidence type="ECO:0000256" key="8">
    <source>
        <dbReference type="ARBA" id="ARBA00023128"/>
    </source>
</evidence>
<keyword evidence="3" id="KW-0813">Transport</keyword>
<evidence type="ECO:0000256" key="2">
    <source>
        <dbReference type="ARBA" id="ARBA00005792"/>
    </source>
</evidence>
<dbReference type="PANTHER" id="PTHR12430">
    <property type="entry name" value="MITOCHONDRIAL IMPORT RECEPTOR SUBUNIT TOM20"/>
    <property type="match status" value="1"/>
</dbReference>
<dbReference type="GO" id="GO:0006605">
    <property type="term" value="P:protein targeting"/>
    <property type="evidence" value="ECO:0007669"/>
    <property type="project" value="InterPro"/>
</dbReference>
<keyword evidence="5 14" id="KW-1000">Mitochondrion outer membrane</keyword>
<keyword evidence="9 14" id="KW-0472">Membrane</keyword>
<dbReference type="Proteomes" id="UP000054567">
    <property type="component" value="Unassembled WGS sequence"/>
</dbReference>
<keyword evidence="8 14" id="KW-0496">Mitochondrion</keyword>
<evidence type="ECO:0000256" key="11">
    <source>
        <dbReference type="ARBA" id="ARBA00068548"/>
    </source>
</evidence>
<evidence type="ECO:0000256" key="6">
    <source>
        <dbReference type="ARBA" id="ARBA00022927"/>
    </source>
</evidence>
<keyword evidence="4 16" id="KW-0812">Transmembrane</keyword>
<dbReference type="PANTHER" id="PTHR12430:SF0">
    <property type="entry name" value="TRANSLOCASE OF OUTER MITOCHONDRIAL MEMBRANE 20"/>
    <property type="match status" value="1"/>
</dbReference>
<dbReference type="GO" id="GO:0030150">
    <property type="term" value="P:protein import into mitochondrial matrix"/>
    <property type="evidence" value="ECO:0007669"/>
    <property type="project" value="TreeGrafter"/>
</dbReference>
<dbReference type="GO" id="GO:0016031">
    <property type="term" value="P:tRNA import into mitochondrion"/>
    <property type="evidence" value="ECO:0007669"/>
    <property type="project" value="TreeGrafter"/>
</dbReference>
<dbReference type="GO" id="GO:0006886">
    <property type="term" value="P:intracellular protein transport"/>
    <property type="evidence" value="ECO:0007669"/>
    <property type="project" value="InterPro"/>
</dbReference>
<reference evidence="18" key="3">
    <citation type="journal article" date="2010" name="Genome Res.">
        <title>Population genomic sequencing of Coccidioides fungi reveals recent hybridization and transposon control.</title>
        <authorList>
            <person name="Neafsey D.E."/>
            <person name="Barker B.M."/>
            <person name="Sharpton T.J."/>
            <person name="Stajich J.E."/>
            <person name="Park D.J."/>
            <person name="Whiston E."/>
            <person name="Hung C.-Y."/>
            <person name="McMahan C."/>
            <person name="White J."/>
            <person name="Sykes S."/>
            <person name="Heiman D."/>
            <person name="Young S."/>
            <person name="Zeng Q."/>
            <person name="Abouelleil A."/>
            <person name="Aftuck L."/>
            <person name="Bessette D."/>
            <person name="Brown A."/>
            <person name="FitzGerald M."/>
            <person name="Lui A."/>
            <person name="Macdonald J.P."/>
            <person name="Priest M."/>
            <person name="Orbach M.J."/>
            <person name="Galgiani J.N."/>
            <person name="Kirkland T.N."/>
            <person name="Cole G.T."/>
            <person name="Birren B.W."/>
            <person name="Henn M.R."/>
            <person name="Taylor J.W."/>
            <person name="Rounsley S.D."/>
        </authorList>
    </citation>
    <scope>NUCLEOTIDE SEQUENCE [LARGE SCALE GENOMIC DNA]</scope>
    <source>
        <strain evidence="18">RMSCC 3488</strain>
    </source>
</reference>
<evidence type="ECO:0000256" key="16">
    <source>
        <dbReference type="SAM" id="Phobius"/>
    </source>
</evidence>
<dbReference type="GO" id="GO:0008320">
    <property type="term" value="F:protein transmembrane transporter activity"/>
    <property type="evidence" value="ECO:0007669"/>
    <property type="project" value="TreeGrafter"/>
</dbReference>
<reference evidence="18" key="2">
    <citation type="journal article" date="2009" name="Genome Res.">
        <title>Comparative genomic analyses of the human fungal pathogens Coccidioides and their relatives.</title>
        <authorList>
            <person name="Sharpton T.J."/>
            <person name="Stajich J.E."/>
            <person name="Rounsley S.D."/>
            <person name="Gardner M.J."/>
            <person name="Wortman J.R."/>
            <person name="Jordar V.S."/>
            <person name="Maiti R."/>
            <person name="Kodira C.D."/>
            <person name="Neafsey D.E."/>
            <person name="Zeng Q."/>
            <person name="Hung C.-Y."/>
            <person name="McMahan C."/>
            <person name="Muszewska A."/>
            <person name="Grynberg M."/>
            <person name="Mandel M.A."/>
            <person name="Kellner E.M."/>
            <person name="Barker B.M."/>
            <person name="Galgiani J.N."/>
            <person name="Orbach M.J."/>
            <person name="Kirkland T.N."/>
            <person name="Cole G.T."/>
            <person name="Henn M.R."/>
            <person name="Birren B.W."/>
            <person name="Taylor J.W."/>
        </authorList>
    </citation>
    <scope>NUCLEOTIDE SEQUENCE [LARGE SCALE GENOMIC DNA]</scope>
    <source>
        <strain evidence="18">RMSCC 3488</strain>
    </source>
</reference>
<evidence type="ECO:0000313" key="18">
    <source>
        <dbReference type="Proteomes" id="UP000054567"/>
    </source>
</evidence>
<evidence type="ECO:0000256" key="4">
    <source>
        <dbReference type="ARBA" id="ARBA00022692"/>
    </source>
</evidence>
<dbReference type="OrthoDB" id="2154253at2759"/>
<dbReference type="SUPFAM" id="SSF47157">
    <property type="entry name" value="Mitochondrial import receptor subunit Tom20"/>
    <property type="match status" value="1"/>
</dbReference>
<name>A0A0J6FBF5_COCPO</name>
<dbReference type="Gene3D" id="1.20.960.10">
    <property type="entry name" value="Mitochondrial outer membrane translocase complex, subunit Tom20 domain"/>
    <property type="match status" value="1"/>
</dbReference>
<gene>
    <name evidence="17" type="ORF">CPAG_02918</name>
</gene>
<evidence type="ECO:0000313" key="17">
    <source>
        <dbReference type="EMBL" id="KMM66580.1"/>
    </source>
</evidence>
<keyword evidence="6" id="KW-0653">Protein transport</keyword>
<dbReference type="InterPro" id="IPR002056">
    <property type="entry name" value="MAS20"/>
</dbReference>
<evidence type="ECO:0000256" key="1">
    <source>
        <dbReference type="ARBA" id="ARBA00004572"/>
    </source>
</evidence>
<evidence type="ECO:0000256" key="5">
    <source>
        <dbReference type="ARBA" id="ARBA00022787"/>
    </source>
</evidence>
<evidence type="ECO:0000256" key="14">
    <source>
        <dbReference type="PIRNR" id="PIRNR037707"/>
    </source>
</evidence>